<dbReference type="InterPro" id="IPR024752">
    <property type="entry name" value="Myb/SANT-like_dom"/>
</dbReference>
<dbReference type="Proteomes" id="UP000236161">
    <property type="component" value="Unassembled WGS sequence"/>
</dbReference>
<reference evidence="3 4" key="1">
    <citation type="journal article" date="2017" name="Nature">
        <title>The Apostasia genome and the evolution of orchids.</title>
        <authorList>
            <person name="Zhang G.Q."/>
            <person name="Liu K.W."/>
            <person name="Li Z."/>
            <person name="Lohaus R."/>
            <person name="Hsiao Y.Y."/>
            <person name="Niu S.C."/>
            <person name="Wang J.Y."/>
            <person name="Lin Y.C."/>
            <person name="Xu Q."/>
            <person name="Chen L.J."/>
            <person name="Yoshida K."/>
            <person name="Fujiwara S."/>
            <person name="Wang Z.W."/>
            <person name="Zhang Y.Q."/>
            <person name="Mitsuda N."/>
            <person name="Wang M."/>
            <person name="Liu G.H."/>
            <person name="Pecoraro L."/>
            <person name="Huang H.X."/>
            <person name="Xiao X.J."/>
            <person name="Lin M."/>
            <person name="Wu X.Y."/>
            <person name="Wu W.L."/>
            <person name="Chen Y.Y."/>
            <person name="Chang S.B."/>
            <person name="Sakamoto S."/>
            <person name="Ohme-Takagi M."/>
            <person name="Yagi M."/>
            <person name="Zeng S.J."/>
            <person name="Shen C.Y."/>
            <person name="Yeh C.M."/>
            <person name="Luo Y.B."/>
            <person name="Tsai W.C."/>
            <person name="Van de Peer Y."/>
            <person name="Liu Z.J."/>
        </authorList>
    </citation>
    <scope>NUCLEOTIDE SEQUENCE [LARGE SCALE GENOMIC DNA]</scope>
    <source>
        <strain evidence="4">cv. Shenzhen</strain>
        <tissue evidence="3">Stem</tissue>
    </source>
</reference>
<dbReference type="OrthoDB" id="683390at2759"/>
<keyword evidence="4" id="KW-1185">Reference proteome</keyword>
<evidence type="ECO:0000259" key="2">
    <source>
        <dbReference type="Pfam" id="PF12776"/>
    </source>
</evidence>
<accession>A0A2I0AIT8</accession>
<gene>
    <name evidence="3" type="ORF">AXF42_Ash006684</name>
</gene>
<sequence length="393" mass="45706">MMQRSFFSFEETPTATHLQSPSSRSSRRKKPSSSMTAAPPSPALLVIDVSSGDSEENSERSEKREEDSDWMIGRSKRQRFGGRVLPPGFLDPLPHQEPSKDPNLLGEVKKLVHAHWDDTRIQHLIMLLKDYNKPQWKRKKKFMKGALERITEDFNNSFPDTNMSKLQIKCQLHRMKEKYRDLKKLLELREFEWDFTNNVVQGPEDAWEKLLYTNKDAKRWYKKPWPYYSILKEIFEENCAPENHSGDLKDHEVRGVELRFDSNQVAEEVDESHIISSSSPVPHQPSPLPQTPLPAKKQQPSQAPSSTSSTRAKSTRGQKTDAYIRGPEREIPKNEGDFSIKTCLKAFYRLDGFAKEEIVKVGKVFKRKENREIFISLRDEDKEFWLRGEVDNL</sequence>
<feature type="region of interest" description="Disordered" evidence="1">
    <location>
        <begin position="269"/>
        <end position="320"/>
    </location>
</feature>
<dbReference type="PANTHER" id="PTHR47072">
    <property type="match status" value="1"/>
</dbReference>
<dbReference type="AlphaFoldDB" id="A0A2I0AIT8"/>
<feature type="region of interest" description="Disordered" evidence="1">
    <location>
        <begin position="1"/>
        <end position="98"/>
    </location>
</feature>
<protein>
    <recommendedName>
        <fullName evidence="2">Myb/SANT-like domain-containing protein</fullName>
    </recommendedName>
</protein>
<evidence type="ECO:0000256" key="1">
    <source>
        <dbReference type="SAM" id="MobiDB-lite"/>
    </source>
</evidence>
<feature type="domain" description="Myb/SANT-like" evidence="2">
    <location>
        <begin position="115"/>
        <end position="209"/>
    </location>
</feature>
<feature type="compositionally biased region" description="Basic and acidic residues" evidence="1">
    <location>
        <begin position="57"/>
        <end position="66"/>
    </location>
</feature>
<feature type="compositionally biased region" description="Pro residues" evidence="1">
    <location>
        <begin position="282"/>
        <end position="292"/>
    </location>
</feature>
<feature type="compositionally biased region" description="Low complexity" evidence="1">
    <location>
        <begin position="293"/>
        <end position="312"/>
    </location>
</feature>
<name>A0A2I0AIT8_9ASPA</name>
<evidence type="ECO:0000313" key="3">
    <source>
        <dbReference type="EMBL" id="PKA55482.1"/>
    </source>
</evidence>
<dbReference type="EMBL" id="KZ451979">
    <property type="protein sequence ID" value="PKA55482.1"/>
    <property type="molecule type" value="Genomic_DNA"/>
</dbReference>
<evidence type="ECO:0000313" key="4">
    <source>
        <dbReference type="Proteomes" id="UP000236161"/>
    </source>
</evidence>
<dbReference type="PANTHER" id="PTHR47072:SF5">
    <property type="entry name" value="MYB_SANT-LIKE DOMAIN-CONTAINING PROTEIN"/>
    <property type="match status" value="1"/>
</dbReference>
<organism evidence="3 4">
    <name type="scientific">Apostasia shenzhenica</name>
    <dbReference type="NCBI Taxonomy" id="1088818"/>
    <lineage>
        <taxon>Eukaryota</taxon>
        <taxon>Viridiplantae</taxon>
        <taxon>Streptophyta</taxon>
        <taxon>Embryophyta</taxon>
        <taxon>Tracheophyta</taxon>
        <taxon>Spermatophyta</taxon>
        <taxon>Magnoliopsida</taxon>
        <taxon>Liliopsida</taxon>
        <taxon>Asparagales</taxon>
        <taxon>Orchidaceae</taxon>
        <taxon>Apostasioideae</taxon>
        <taxon>Apostasia</taxon>
    </lineage>
</organism>
<proteinExistence type="predicted"/>
<dbReference type="Pfam" id="PF12776">
    <property type="entry name" value="Myb_DNA-bind_3"/>
    <property type="match status" value="1"/>
</dbReference>